<dbReference type="GO" id="GO:0005886">
    <property type="term" value="C:plasma membrane"/>
    <property type="evidence" value="ECO:0007669"/>
    <property type="project" value="UniProtKB-SubCell"/>
</dbReference>
<keyword evidence="3 6" id="KW-0812">Transmembrane</keyword>
<comment type="caution">
    <text evidence="7">The sequence shown here is derived from an EMBL/GenBank/DDBJ whole genome shotgun (WGS) entry which is preliminary data.</text>
</comment>
<keyword evidence="2" id="KW-1003">Cell membrane</keyword>
<dbReference type="PANTHER" id="PTHR30250:SF11">
    <property type="entry name" value="O-ANTIGEN TRANSPORTER-RELATED"/>
    <property type="match status" value="1"/>
</dbReference>
<evidence type="ECO:0000256" key="2">
    <source>
        <dbReference type="ARBA" id="ARBA00022475"/>
    </source>
</evidence>
<feature type="transmembrane region" description="Helical" evidence="6">
    <location>
        <begin position="147"/>
        <end position="170"/>
    </location>
</feature>
<feature type="transmembrane region" description="Helical" evidence="6">
    <location>
        <begin position="176"/>
        <end position="197"/>
    </location>
</feature>
<comment type="subcellular location">
    <subcellularLocation>
        <location evidence="1">Cell membrane</location>
        <topology evidence="1">Multi-pass membrane protein</topology>
    </subcellularLocation>
</comment>
<keyword evidence="8" id="KW-1185">Reference proteome</keyword>
<dbReference type="EMBL" id="ANHY01000040">
    <property type="protein sequence ID" value="EKV26051.1"/>
    <property type="molecule type" value="Genomic_DNA"/>
</dbReference>
<feature type="transmembrane region" description="Helical" evidence="6">
    <location>
        <begin position="290"/>
        <end position="310"/>
    </location>
</feature>
<dbReference type="AlphaFoldDB" id="K9HBB3"/>
<evidence type="ECO:0000313" key="7">
    <source>
        <dbReference type="EMBL" id="EKV26051.1"/>
    </source>
</evidence>
<keyword evidence="4 6" id="KW-1133">Transmembrane helix</keyword>
<dbReference type="STRING" id="1238182.C882_3338"/>
<evidence type="ECO:0000256" key="1">
    <source>
        <dbReference type="ARBA" id="ARBA00004651"/>
    </source>
</evidence>
<reference evidence="7 8" key="1">
    <citation type="journal article" date="2013" name="Genome Announc.">
        <title>Draft Genome Sequence of an Alphaproteobacterium, Caenispirillum salinarum AK4(T), Isolated from a Solar Saltern.</title>
        <authorList>
            <person name="Khatri I."/>
            <person name="Singh A."/>
            <person name="Korpole S."/>
            <person name="Pinnaka A.K."/>
            <person name="Subramanian S."/>
        </authorList>
    </citation>
    <scope>NUCLEOTIDE SEQUENCE [LARGE SCALE GENOMIC DNA]</scope>
    <source>
        <strain evidence="7 8">AK4</strain>
    </source>
</reference>
<evidence type="ECO:0000256" key="5">
    <source>
        <dbReference type="ARBA" id="ARBA00023136"/>
    </source>
</evidence>
<protein>
    <recommendedName>
        <fullName evidence="9">Polysaccharide biosynthesis protein C-terminal domain-containing protein</fullName>
    </recommendedName>
</protein>
<feature type="transmembrane region" description="Helical" evidence="6">
    <location>
        <begin position="9"/>
        <end position="29"/>
    </location>
</feature>
<dbReference type="Proteomes" id="UP000009881">
    <property type="component" value="Unassembled WGS sequence"/>
</dbReference>
<keyword evidence="5 6" id="KW-0472">Membrane</keyword>
<evidence type="ECO:0008006" key="9">
    <source>
        <dbReference type="Google" id="ProtNLM"/>
    </source>
</evidence>
<evidence type="ECO:0000256" key="3">
    <source>
        <dbReference type="ARBA" id="ARBA00022692"/>
    </source>
</evidence>
<organism evidence="7 8">
    <name type="scientific">Caenispirillum salinarum AK4</name>
    <dbReference type="NCBI Taxonomy" id="1238182"/>
    <lineage>
        <taxon>Bacteria</taxon>
        <taxon>Pseudomonadati</taxon>
        <taxon>Pseudomonadota</taxon>
        <taxon>Alphaproteobacteria</taxon>
        <taxon>Rhodospirillales</taxon>
        <taxon>Novispirillaceae</taxon>
        <taxon>Caenispirillum</taxon>
    </lineage>
</organism>
<evidence type="ECO:0000256" key="6">
    <source>
        <dbReference type="SAM" id="Phobius"/>
    </source>
</evidence>
<dbReference type="RefSeq" id="WP_009542958.1">
    <property type="nucleotide sequence ID" value="NZ_ANHY01000040.1"/>
</dbReference>
<dbReference type="InterPro" id="IPR050833">
    <property type="entry name" value="Poly_Biosynth_Transport"/>
</dbReference>
<accession>K9HBB3</accession>
<feature type="transmembrane region" description="Helical" evidence="6">
    <location>
        <begin position="437"/>
        <end position="456"/>
    </location>
</feature>
<dbReference type="eggNOG" id="COG2244">
    <property type="taxonomic scope" value="Bacteria"/>
</dbReference>
<proteinExistence type="predicted"/>
<name>K9HBB3_9PROT</name>
<feature type="transmembrane region" description="Helical" evidence="6">
    <location>
        <begin position="117"/>
        <end position="135"/>
    </location>
</feature>
<feature type="transmembrane region" description="Helical" evidence="6">
    <location>
        <begin position="412"/>
        <end position="431"/>
    </location>
</feature>
<evidence type="ECO:0000313" key="8">
    <source>
        <dbReference type="Proteomes" id="UP000009881"/>
    </source>
</evidence>
<gene>
    <name evidence="7" type="ORF">C882_3338</name>
</gene>
<sequence length="484" mass="50798">MSFLVKRSAWYMLASLAGAGISVAVLPFATQVIGAAEYGALAIAMAVATLATAMGAAAIGFVLSEHYLRVEDALRGEISAAAVIAAYVGAVVAALILLPAAILLLPQVMEIDEALRTGIMICLLGAVVGAPWVVASEVFMLEGRAAAFAIGTIGQALTNAAVVLVLLFVWPMPDLALFIGNAAGHGVLFLVGIGALWKTLRCPKGRRWFDAMRSKAVSVGRASLAESGRSLFERSYLGSWTTVAAVGLFSHAQLYRNWAMLALNAVSRAVWPVNLAEANEPEPTFRLTRASWNVVQAGLAGMAIVFALFGREIISLLTSGKFVEATPFAIILLCSLLIQTAGKPYMVLLIARGEGQHTGNAAAIGTVCGLAALAGLVPWLGAMGAALAAVLQMVVTRSLIVRAGRRIHRLAFADWWVVVGLVLAAGTYVWTDTASPGILPRVLVLAFLVAVMAFAVRRSLMVFLKYRGLPDTGESASQPNGQSA</sequence>
<dbReference type="PANTHER" id="PTHR30250">
    <property type="entry name" value="PST FAMILY PREDICTED COLANIC ACID TRANSPORTER"/>
    <property type="match status" value="1"/>
</dbReference>
<feature type="transmembrane region" description="Helical" evidence="6">
    <location>
        <begin position="362"/>
        <end position="391"/>
    </location>
</feature>
<feature type="transmembrane region" description="Helical" evidence="6">
    <location>
        <begin position="41"/>
        <end position="63"/>
    </location>
</feature>
<feature type="transmembrane region" description="Helical" evidence="6">
    <location>
        <begin position="322"/>
        <end position="342"/>
    </location>
</feature>
<feature type="transmembrane region" description="Helical" evidence="6">
    <location>
        <begin position="84"/>
        <end position="105"/>
    </location>
</feature>
<dbReference type="OrthoDB" id="8255869at2"/>
<evidence type="ECO:0000256" key="4">
    <source>
        <dbReference type="ARBA" id="ARBA00022989"/>
    </source>
</evidence>